<dbReference type="EMBL" id="ML736330">
    <property type="protein sequence ID" value="KAE8373049.1"/>
    <property type="molecule type" value="Genomic_DNA"/>
</dbReference>
<gene>
    <name evidence="2" type="ORF">BDV26DRAFT_297305</name>
</gene>
<proteinExistence type="predicted"/>
<organism evidence="2 3">
    <name type="scientific">Aspergillus bertholletiae</name>
    <dbReference type="NCBI Taxonomy" id="1226010"/>
    <lineage>
        <taxon>Eukaryota</taxon>
        <taxon>Fungi</taxon>
        <taxon>Dikarya</taxon>
        <taxon>Ascomycota</taxon>
        <taxon>Pezizomycotina</taxon>
        <taxon>Eurotiomycetes</taxon>
        <taxon>Eurotiomycetidae</taxon>
        <taxon>Eurotiales</taxon>
        <taxon>Aspergillaceae</taxon>
        <taxon>Aspergillus</taxon>
        <taxon>Aspergillus subgen. Circumdati</taxon>
    </lineage>
</organism>
<dbReference type="SUPFAM" id="SSF48208">
    <property type="entry name" value="Six-hairpin glycosidases"/>
    <property type="match status" value="1"/>
</dbReference>
<dbReference type="InterPro" id="IPR008928">
    <property type="entry name" value="6-hairpin_glycosidase_sf"/>
</dbReference>
<dbReference type="GO" id="GO:0005975">
    <property type="term" value="P:carbohydrate metabolic process"/>
    <property type="evidence" value="ECO:0007669"/>
    <property type="project" value="InterPro"/>
</dbReference>
<dbReference type="Gene3D" id="2.60.420.10">
    <property type="entry name" value="Maltose phosphorylase, domain 3"/>
    <property type="match status" value="1"/>
</dbReference>
<dbReference type="Gene3D" id="1.50.10.10">
    <property type="match status" value="1"/>
</dbReference>
<sequence length="272" mass="29140">MTWNSTQRLLEEDCSGLFNVSKRQQNFASTVDHYPSLWSNYSIAGLGVAITSGSANHTQAQLALSHIPSLKLGPGYRDSSKVLSSDSSAILSPNTNGFLLSALLTQRQTGLAAFLLKNLWGAMIANTSSTSAASWEYVNQHSEPGYGQYTSLSHPWGGAATYALTNYVAGIRPASFGYKTWVVEPAYVGFGLEQVDAKVTTPHGPLSVAWAVRGSVVNMTIDSPPETTGKLVLSKAWACTEGYLSHGCETAGDFVREIEGGRTEACTHLIQL</sequence>
<dbReference type="InterPro" id="IPR035398">
    <property type="entry name" value="Bac_rhamnosid_C"/>
</dbReference>
<feature type="domain" description="Alpha-L-rhamnosidase C-terminal" evidence="1">
    <location>
        <begin position="170"/>
        <end position="235"/>
    </location>
</feature>
<evidence type="ECO:0000313" key="3">
    <source>
        <dbReference type="Proteomes" id="UP000326198"/>
    </source>
</evidence>
<dbReference type="GO" id="GO:0003824">
    <property type="term" value="F:catalytic activity"/>
    <property type="evidence" value="ECO:0007669"/>
    <property type="project" value="UniProtKB-ARBA"/>
</dbReference>
<accession>A0A5N7AVJ5</accession>
<evidence type="ECO:0000313" key="2">
    <source>
        <dbReference type="EMBL" id="KAE8373049.1"/>
    </source>
</evidence>
<evidence type="ECO:0000259" key="1">
    <source>
        <dbReference type="Pfam" id="PF17390"/>
    </source>
</evidence>
<dbReference type="Pfam" id="PF17390">
    <property type="entry name" value="Bac_rhamnosid_C"/>
    <property type="match status" value="1"/>
</dbReference>
<name>A0A5N7AVJ5_9EURO</name>
<dbReference type="AlphaFoldDB" id="A0A5N7AVJ5"/>
<keyword evidence="3" id="KW-1185">Reference proteome</keyword>
<dbReference type="Proteomes" id="UP000326198">
    <property type="component" value="Unassembled WGS sequence"/>
</dbReference>
<reference evidence="2 3" key="1">
    <citation type="submission" date="2019-04" db="EMBL/GenBank/DDBJ databases">
        <title>Friends and foes A comparative genomics studyof 23 Aspergillus species from section Flavi.</title>
        <authorList>
            <consortium name="DOE Joint Genome Institute"/>
            <person name="Kjaerbolling I."/>
            <person name="Vesth T."/>
            <person name="Frisvad J.C."/>
            <person name="Nybo J.L."/>
            <person name="Theobald S."/>
            <person name="Kildgaard S."/>
            <person name="Isbrandt T."/>
            <person name="Kuo A."/>
            <person name="Sato A."/>
            <person name="Lyhne E.K."/>
            <person name="Kogle M.E."/>
            <person name="Wiebenga A."/>
            <person name="Kun R.S."/>
            <person name="Lubbers R.J."/>
            <person name="Makela M.R."/>
            <person name="Barry K."/>
            <person name="Chovatia M."/>
            <person name="Clum A."/>
            <person name="Daum C."/>
            <person name="Haridas S."/>
            <person name="He G."/>
            <person name="LaButti K."/>
            <person name="Lipzen A."/>
            <person name="Mondo S."/>
            <person name="Riley R."/>
            <person name="Salamov A."/>
            <person name="Simmons B.A."/>
            <person name="Magnuson J.K."/>
            <person name="Henrissat B."/>
            <person name="Mortensen U.H."/>
            <person name="Larsen T.O."/>
            <person name="Devries R.P."/>
            <person name="Grigoriev I.V."/>
            <person name="Machida M."/>
            <person name="Baker S.E."/>
            <person name="Andersen M.R."/>
        </authorList>
    </citation>
    <scope>NUCLEOTIDE SEQUENCE [LARGE SCALE GENOMIC DNA]</scope>
    <source>
        <strain evidence="2 3">IBT 29228</strain>
    </source>
</reference>
<dbReference type="PANTHER" id="PTHR34987:SF4">
    <property type="entry name" value="ALPHA-L-RHAMNOSIDASE C-TERMINAL DOMAIN-CONTAINING PROTEIN"/>
    <property type="match status" value="1"/>
</dbReference>
<dbReference type="PANTHER" id="PTHR34987">
    <property type="entry name" value="C, PUTATIVE (AFU_ORTHOLOGUE AFUA_3G02880)-RELATED"/>
    <property type="match status" value="1"/>
</dbReference>
<dbReference type="InterPro" id="IPR012341">
    <property type="entry name" value="6hp_glycosidase-like_sf"/>
</dbReference>
<dbReference type="OrthoDB" id="10036721at2759"/>
<protein>
    <submittedName>
        <fullName evidence="2">Bacterial alpha-L-rhamnosidase-domain-containing protein</fullName>
    </submittedName>
</protein>